<proteinExistence type="predicted"/>
<keyword evidence="3" id="KW-0479">Metal-binding</keyword>
<sequence length="470" mass="50898">MNPAAGSFESRAALALKDASLQKALGNFKPLFVAKRASAVAELADFEALRERAAQIKNAVLGELDVWLERYAAAVEAAGGKVHFASDAAEAREIILGICRDANAKTICKGKSMVSEEIALNPALEAAGYEVVETDLGEYIIQLAQEPPSHIIAPAIHKTREQVADLFEAHHPGRPREESVAGLVNEARHVLREKFFRADVGITGGNFLIAETGSSVIVTNEGNGDLSQTLARVHIVTSGIERVLPTLDDLSVFLRILARSATGQDTECYTTISTGPRRAGDPDGPQEYHVVLVDNGRSKMLGGKFRDMLRCIRCGACMNHCPVYSAIGGHAYGWVYPGPMGAILTPLFNGVAEHYDLPNACTLNGRCQSVCPVKIPLTELIRTLRSEQVKAGLMPARQRTLLAAWGWVARQPGLYHALERFGSRLLRARAGRAGRIRALPGATAWTQGRDLPAPAGETFLEQWRKQRGEA</sequence>
<evidence type="ECO:0000256" key="1">
    <source>
        <dbReference type="ARBA" id="ARBA00022448"/>
    </source>
</evidence>
<evidence type="ECO:0000256" key="4">
    <source>
        <dbReference type="ARBA" id="ARBA00022737"/>
    </source>
</evidence>
<keyword evidence="2" id="KW-0004">4Fe-4S</keyword>
<keyword evidence="6" id="KW-0408">Iron</keyword>
<dbReference type="InterPro" id="IPR017900">
    <property type="entry name" value="4Fe4S_Fe_S_CS"/>
</dbReference>
<dbReference type="SUPFAM" id="SSF46548">
    <property type="entry name" value="alpha-helical ferredoxin"/>
    <property type="match status" value="1"/>
</dbReference>
<name>A0ABX7M3R4_9RHOO</name>
<evidence type="ECO:0000256" key="7">
    <source>
        <dbReference type="ARBA" id="ARBA00023014"/>
    </source>
</evidence>
<reference evidence="9 10" key="1">
    <citation type="submission" date="2021-02" db="EMBL/GenBank/DDBJ databases">
        <title>Niveibacterium changnyeongensis HC41.</title>
        <authorList>
            <person name="Kang M."/>
        </authorList>
    </citation>
    <scope>NUCLEOTIDE SEQUENCE [LARGE SCALE GENOMIC DNA]</scope>
    <source>
        <strain evidence="9 10">HC41</strain>
    </source>
</reference>
<evidence type="ECO:0000259" key="8">
    <source>
        <dbReference type="PROSITE" id="PS51379"/>
    </source>
</evidence>
<dbReference type="PROSITE" id="PS51379">
    <property type="entry name" value="4FE4S_FER_2"/>
    <property type="match status" value="1"/>
</dbReference>
<dbReference type="Pfam" id="PF13183">
    <property type="entry name" value="Fer4_8"/>
    <property type="match status" value="1"/>
</dbReference>
<keyword evidence="10" id="KW-1185">Reference proteome</keyword>
<dbReference type="Pfam" id="PF11870">
    <property type="entry name" value="LutB_C"/>
    <property type="match status" value="1"/>
</dbReference>
<feature type="domain" description="4Fe-4S ferredoxin-type" evidence="8">
    <location>
        <begin position="302"/>
        <end position="332"/>
    </location>
</feature>
<evidence type="ECO:0000313" key="9">
    <source>
        <dbReference type="EMBL" id="QSI76395.1"/>
    </source>
</evidence>
<dbReference type="SUPFAM" id="SSF100950">
    <property type="entry name" value="NagB/RpiA/CoA transferase-like"/>
    <property type="match status" value="1"/>
</dbReference>
<dbReference type="Pfam" id="PF02589">
    <property type="entry name" value="LUD_dom"/>
    <property type="match status" value="1"/>
</dbReference>
<dbReference type="PANTHER" id="PTHR47153">
    <property type="entry name" value="LACTATE UTILIZATION PROTEIN B"/>
    <property type="match status" value="1"/>
</dbReference>
<organism evidence="9 10">
    <name type="scientific">Niveibacterium microcysteis</name>
    <dbReference type="NCBI Taxonomy" id="2811415"/>
    <lineage>
        <taxon>Bacteria</taxon>
        <taxon>Pseudomonadati</taxon>
        <taxon>Pseudomonadota</taxon>
        <taxon>Betaproteobacteria</taxon>
        <taxon>Rhodocyclales</taxon>
        <taxon>Rhodocyclaceae</taxon>
        <taxon>Niveibacterium</taxon>
    </lineage>
</organism>
<dbReference type="PANTHER" id="PTHR47153:SF2">
    <property type="entry name" value="LACTATE UTILIZATION PROTEIN B"/>
    <property type="match status" value="1"/>
</dbReference>
<keyword evidence="7" id="KW-0411">Iron-sulfur</keyword>
<dbReference type="InterPro" id="IPR003741">
    <property type="entry name" value="LUD_dom"/>
</dbReference>
<accession>A0ABX7M3R4</accession>
<evidence type="ECO:0000256" key="5">
    <source>
        <dbReference type="ARBA" id="ARBA00022982"/>
    </source>
</evidence>
<dbReference type="NCBIfam" id="TIGR00273">
    <property type="entry name" value="LutB/LldF family L-lactate oxidation iron-sulfur protein"/>
    <property type="match status" value="1"/>
</dbReference>
<evidence type="ECO:0000256" key="6">
    <source>
        <dbReference type="ARBA" id="ARBA00023004"/>
    </source>
</evidence>
<dbReference type="InterPro" id="IPR024569">
    <property type="entry name" value="LutB_C"/>
</dbReference>
<dbReference type="Gene3D" id="1.10.1060.10">
    <property type="entry name" value="Alpha-helical ferredoxin"/>
    <property type="match status" value="1"/>
</dbReference>
<gene>
    <name evidence="9" type="ORF">JY500_18330</name>
</gene>
<keyword evidence="5" id="KW-0249">Electron transport</keyword>
<dbReference type="EMBL" id="CP071060">
    <property type="protein sequence ID" value="QSI76395.1"/>
    <property type="molecule type" value="Genomic_DNA"/>
</dbReference>
<dbReference type="RefSeq" id="WP_206254088.1">
    <property type="nucleotide sequence ID" value="NZ_CP071060.1"/>
</dbReference>
<dbReference type="Gene3D" id="3.40.50.10420">
    <property type="entry name" value="NagB/RpiA/CoA transferase-like"/>
    <property type="match status" value="1"/>
</dbReference>
<dbReference type="InterPro" id="IPR037171">
    <property type="entry name" value="NagB/RpiA_transferase-like"/>
</dbReference>
<dbReference type="Proteomes" id="UP000663570">
    <property type="component" value="Chromosome"/>
</dbReference>
<keyword evidence="1" id="KW-0813">Transport</keyword>
<dbReference type="InterPro" id="IPR004452">
    <property type="entry name" value="LutB/LldF"/>
</dbReference>
<evidence type="ECO:0000256" key="3">
    <source>
        <dbReference type="ARBA" id="ARBA00022723"/>
    </source>
</evidence>
<protein>
    <submittedName>
        <fullName evidence="9">Iron-sulfur cluster-binding protein</fullName>
    </submittedName>
</protein>
<evidence type="ECO:0000313" key="10">
    <source>
        <dbReference type="Proteomes" id="UP000663570"/>
    </source>
</evidence>
<dbReference type="InterPro" id="IPR017896">
    <property type="entry name" value="4Fe4S_Fe-S-bd"/>
</dbReference>
<evidence type="ECO:0000256" key="2">
    <source>
        <dbReference type="ARBA" id="ARBA00022485"/>
    </source>
</evidence>
<dbReference type="PROSITE" id="PS00198">
    <property type="entry name" value="4FE4S_FER_1"/>
    <property type="match status" value="1"/>
</dbReference>
<dbReference type="InterPro" id="IPR009051">
    <property type="entry name" value="Helical_ferredxn"/>
</dbReference>
<keyword evidence="4" id="KW-0677">Repeat</keyword>
<dbReference type="InterPro" id="IPR024185">
    <property type="entry name" value="FTHF_cligase-like_sf"/>
</dbReference>